<dbReference type="EMBL" id="CANHGI010000005">
    <property type="protein sequence ID" value="CAI5452698.1"/>
    <property type="molecule type" value="Genomic_DNA"/>
</dbReference>
<organism evidence="3 4">
    <name type="scientific">Caenorhabditis angaria</name>
    <dbReference type="NCBI Taxonomy" id="860376"/>
    <lineage>
        <taxon>Eukaryota</taxon>
        <taxon>Metazoa</taxon>
        <taxon>Ecdysozoa</taxon>
        <taxon>Nematoda</taxon>
        <taxon>Chromadorea</taxon>
        <taxon>Rhabditida</taxon>
        <taxon>Rhabditina</taxon>
        <taxon>Rhabditomorpha</taxon>
        <taxon>Rhabditoidea</taxon>
        <taxon>Rhabditidae</taxon>
        <taxon>Peloderinae</taxon>
        <taxon>Caenorhabditis</taxon>
    </lineage>
</organism>
<keyword evidence="4" id="KW-1185">Reference proteome</keyword>
<dbReference type="InterPro" id="IPR000535">
    <property type="entry name" value="MSP_dom"/>
</dbReference>
<evidence type="ECO:0000313" key="3">
    <source>
        <dbReference type="EMBL" id="CAI5452698.1"/>
    </source>
</evidence>
<evidence type="ECO:0000313" key="4">
    <source>
        <dbReference type="Proteomes" id="UP001152747"/>
    </source>
</evidence>
<dbReference type="OrthoDB" id="5823520at2759"/>
<keyword evidence="1" id="KW-0206">Cytoskeleton</keyword>
<proteinExistence type="predicted"/>
<gene>
    <name evidence="3" type="ORF">CAMP_LOCUS15335</name>
</gene>
<evidence type="ECO:0000256" key="1">
    <source>
        <dbReference type="RuleBase" id="RU003425"/>
    </source>
</evidence>
<dbReference type="Proteomes" id="UP001152747">
    <property type="component" value="Unassembled WGS sequence"/>
</dbReference>
<name>A0A9P1J0C8_9PELO</name>
<feature type="domain" description="MSP" evidence="2">
    <location>
        <begin position="6"/>
        <end position="126"/>
    </location>
</feature>
<reference evidence="3" key="1">
    <citation type="submission" date="2022-11" db="EMBL/GenBank/DDBJ databases">
        <authorList>
            <person name="Kikuchi T."/>
        </authorList>
    </citation>
    <scope>NUCLEOTIDE SEQUENCE</scope>
    <source>
        <strain evidence="3">PS1010</strain>
    </source>
</reference>
<dbReference type="AlphaFoldDB" id="A0A9P1J0C8"/>
<evidence type="ECO:0000259" key="2">
    <source>
        <dbReference type="PROSITE" id="PS50202"/>
    </source>
</evidence>
<accession>A0A9P1J0C8</accession>
<comment type="function">
    <text evidence="1">Central component in molecular interactions underlying sperm crawling. Forms an extensive filament system that extends from sperm villipoda, along the leading edge of the pseudopod.</text>
</comment>
<comment type="caution">
    <text evidence="3">The sequence shown here is derived from an EMBL/GenBank/DDBJ whole genome shotgun (WGS) entry which is preliminary data.</text>
</comment>
<protein>
    <recommendedName>
        <fullName evidence="1">Major sperm protein</fullName>
    </recommendedName>
</protein>
<dbReference type="SUPFAM" id="SSF49354">
    <property type="entry name" value="PapD-like"/>
    <property type="match status" value="1"/>
</dbReference>
<sequence length="127" mass="14535">MSADEEFPKFPKDFDDVVVEPSPFDISSVKELTILNHSKKYGVLFKVKTSSNSRIKIEECADILKPGNQTTVPITKLVDDVSRDNLFLIFALVGQQWLDDKMSAFRCWERVRKQAIPTKCITVKIKK</sequence>
<dbReference type="InterPro" id="IPR013783">
    <property type="entry name" value="Ig-like_fold"/>
</dbReference>
<dbReference type="Gene3D" id="2.60.40.10">
    <property type="entry name" value="Immunoglobulins"/>
    <property type="match status" value="1"/>
</dbReference>
<dbReference type="InterPro" id="IPR008962">
    <property type="entry name" value="PapD-like_sf"/>
</dbReference>
<dbReference type="PROSITE" id="PS50202">
    <property type="entry name" value="MSP"/>
    <property type="match status" value="1"/>
</dbReference>
<dbReference type="Pfam" id="PF00635">
    <property type="entry name" value="Motile_Sperm"/>
    <property type="match status" value="1"/>
</dbReference>
<keyword evidence="1" id="KW-0963">Cytoplasm</keyword>